<dbReference type="InterPro" id="IPR051693">
    <property type="entry name" value="UPF0046_metallophosphoest"/>
</dbReference>
<name>A0A5K7YET3_9BACT</name>
<organism evidence="2 3">
    <name type="scientific">Desulfosarcina alkanivorans</name>
    <dbReference type="NCBI Taxonomy" id="571177"/>
    <lineage>
        <taxon>Bacteria</taxon>
        <taxon>Pseudomonadati</taxon>
        <taxon>Thermodesulfobacteriota</taxon>
        <taxon>Desulfobacteria</taxon>
        <taxon>Desulfobacterales</taxon>
        <taxon>Desulfosarcinaceae</taxon>
        <taxon>Desulfosarcina</taxon>
    </lineage>
</organism>
<dbReference type="Pfam" id="PF00149">
    <property type="entry name" value="Metallophos"/>
    <property type="match status" value="1"/>
</dbReference>
<dbReference type="OrthoDB" id="332939at2"/>
<evidence type="ECO:0000259" key="1">
    <source>
        <dbReference type="Pfam" id="PF00149"/>
    </source>
</evidence>
<dbReference type="EMBL" id="AP021874">
    <property type="protein sequence ID" value="BBO66239.1"/>
    <property type="molecule type" value="Genomic_DNA"/>
</dbReference>
<feature type="domain" description="Calcineurin-like phosphoesterase" evidence="1">
    <location>
        <begin position="1"/>
        <end position="168"/>
    </location>
</feature>
<accession>A0A5K7YET3</accession>
<proteinExistence type="predicted"/>
<dbReference type="InterPro" id="IPR004843">
    <property type="entry name" value="Calcineurin-like_PHP"/>
</dbReference>
<dbReference type="AlphaFoldDB" id="A0A5K7YET3"/>
<dbReference type="KEGG" id="dalk:DSCA_01690"/>
<dbReference type="Gene3D" id="3.60.21.10">
    <property type="match status" value="1"/>
</dbReference>
<protein>
    <submittedName>
        <fullName evidence="2">Serine/threonine protein phosphatase</fullName>
    </submittedName>
</protein>
<dbReference type="RefSeq" id="WP_155314650.1">
    <property type="nucleotide sequence ID" value="NZ_AP021874.1"/>
</dbReference>
<evidence type="ECO:0000313" key="2">
    <source>
        <dbReference type="EMBL" id="BBO66239.1"/>
    </source>
</evidence>
<keyword evidence="3" id="KW-1185">Reference proteome</keyword>
<dbReference type="Proteomes" id="UP000427906">
    <property type="component" value="Chromosome"/>
</dbReference>
<dbReference type="PANTHER" id="PTHR12905">
    <property type="entry name" value="METALLOPHOSPHOESTERASE"/>
    <property type="match status" value="1"/>
</dbReference>
<sequence length="199" mass="23190">MKILSVSDIVVPELSDQMDAEQFQGVDLVLSCGDLPPEYLTSIRENLDAPLFYVRGNHDIRYKTAPPVGCVNLHQRRVLFKGFRIMGLEGSRWYNGGPIQYRDYQMQQMIWRMMPGLWFRGGVDIVITHAPPRHVHDMEDRCHRGFKSFLKLISRFKPRYFIHGHIHAHFTDPAQRVTLLGDTRVINTFAFHLMEVSHE</sequence>
<dbReference type="InterPro" id="IPR029052">
    <property type="entry name" value="Metallo-depent_PP-like"/>
</dbReference>
<dbReference type="SUPFAM" id="SSF56300">
    <property type="entry name" value="Metallo-dependent phosphatases"/>
    <property type="match status" value="1"/>
</dbReference>
<evidence type="ECO:0000313" key="3">
    <source>
        <dbReference type="Proteomes" id="UP000427906"/>
    </source>
</evidence>
<reference evidence="2 3" key="1">
    <citation type="submission" date="2019-11" db="EMBL/GenBank/DDBJ databases">
        <title>Comparative genomics of hydrocarbon-degrading Desulfosarcina strains.</title>
        <authorList>
            <person name="Watanabe M."/>
            <person name="Kojima H."/>
            <person name="Fukui M."/>
        </authorList>
    </citation>
    <scope>NUCLEOTIDE SEQUENCE [LARGE SCALE GENOMIC DNA]</scope>
    <source>
        <strain evidence="2 3">PL12</strain>
    </source>
</reference>
<dbReference type="PANTHER" id="PTHR12905:SF0">
    <property type="entry name" value="CALCINEURIN-LIKE PHOSPHOESTERASE DOMAIN-CONTAINING PROTEIN"/>
    <property type="match status" value="1"/>
</dbReference>
<gene>
    <name evidence="2" type="ORF">DSCA_01690</name>
</gene>
<dbReference type="GO" id="GO:0016787">
    <property type="term" value="F:hydrolase activity"/>
    <property type="evidence" value="ECO:0007669"/>
    <property type="project" value="InterPro"/>
</dbReference>